<dbReference type="InterPro" id="IPR026646">
    <property type="entry name" value="GPRIN2-like/GPRIN3"/>
</dbReference>
<accession>A0A7K6QAK5</accession>
<evidence type="ECO:0000256" key="2">
    <source>
        <dbReference type="SAM" id="MobiDB-lite"/>
    </source>
</evidence>
<evidence type="ECO:0000313" key="4">
    <source>
        <dbReference type="EMBL" id="NWW70631.1"/>
    </source>
</evidence>
<dbReference type="GO" id="GO:0031175">
    <property type="term" value="P:neuron projection development"/>
    <property type="evidence" value="ECO:0007669"/>
    <property type="project" value="TreeGrafter"/>
</dbReference>
<feature type="compositionally biased region" description="Polar residues" evidence="2">
    <location>
        <begin position="1"/>
        <end position="13"/>
    </location>
</feature>
<gene>
    <name evidence="4" type="primary">Grin2</name>
    <name evidence="4" type="ORF">CLIRUF_R03905</name>
</gene>
<feature type="domain" description="G protein-regulated inducer of neurite outgrowth C-terminal" evidence="3">
    <location>
        <begin position="383"/>
        <end position="489"/>
    </location>
</feature>
<proteinExistence type="predicted"/>
<sequence>MGLGSEVQTISDHSANDHSESGTKNTNHFLITEQSSASWGVEDAKMCVKSSTVENVSSGCFAHQQSMCKMEESGTALQRSHSDLACSCKQQTYVSPTETSAAHSSLNSSGCRHGAPVARMSFQTQKYGSDTNENTSHYQNLVTHLPGLPRDQQVPTNTFDSGSIPRNTTVYTDPGTFHAAVLGPHMPGNSFTNRTMFSQAPGIIHGGLTYGNIPNSAYSPMVMTVHNNSAGPCSLRQDTLKADATIPAYCHSLPIPSIQLVPRLVCSVSETGKEQAAPGYFHSFSASDILTYPKLVSSVSESGLDAKKVLKCCNIPGEQLQPAQQESQQGADVVVTTKDMWTMTSMNDISKGLKPALERRDAEVQTLPTMECKSVATSPAAAAEGHSHVFPEVNLEQDLEAPKSPVREVRWDDEGMTWEVYGASVDPEVLGVAIQKHLEFQIEQFQTEPAEAAEKSNEEPGPEKPGKKRPFRTMMHSLRYPSCCARSSTAVE</sequence>
<evidence type="ECO:0000256" key="1">
    <source>
        <dbReference type="ARBA" id="ARBA00002358"/>
    </source>
</evidence>
<dbReference type="EMBL" id="VZRZ01000888">
    <property type="protein sequence ID" value="NWW70631.1"/>
    <property type="molecule type" value="Genomic_DNA"/>
</dbReference>
<feature type="region of interest" description="Disordered" evidence="2">
    <location>
        <begin position="375"/>
        <end position="397"/>
    </location>
</feature>
<organism evidence="4 5">
    <name type="scientific">Climacteris rufus</name>
    <name type="common">rufous treecreeper</name>
    <dbReference type="NCBI Taxonomy" id="47695"/>
    <lineage>
        <taxon>Eukaryota</taxon>
        <taxon>Metazoa</taxon>
        <taxon>Chordata</taxon>
        <taxon>Craniata</taxon>
        <taxon>Vertebrata</taxon>
        <taxon>Euteleostomi</taxon>
        <taxon>Archelosauria</taxon>
        <taxon>Archosauria</taxon>
        <taxon>Dinosauria</taxon>
        <taxon>Saurischia</taxon>
        <taxon>Theropoda</taxon>
        <taxon>Coelurosauria</taxon>
        <taxon>Aves</taxon>
        <taxon>Neognathae</taxon>
        <taxon>Neoaves</taxon>
        <taxon>Telluraves</taxon>
        <taxon>Australaves</taxon>
        <taxon>Passeriformes</taxon>
        <taxon>Climacteridae</taxon>
        <taxon>Climacteris</taxon>
    </lineage>
</organism>
<evidence type="ECO:0000313" key="5">
    <source>
        <dbReference type="Proteomes" id="UP000580879"/>
    </source>
</evidence>
<feature type="region of interest" description="Disordered" evidence="2">
    <location>
        <begin position="1"/>
        <end position="25"/>
    </location>
</feature>
<protein>
    <submittedName>
        <fullName evidence="4">GRIN2 protein</fullName>
    </submittedName>
</protein>
<comment type="caution">
    <text evidence="4">The sequence shown here is derived from an EMBL/GenBank/DDBJ whole genome shotgun (WGS) entry which is preliminary data.</text>
</comment>
<feature type="compositionally biased region" description="Basic and acidic residues" evidence="2">
    <location>
        <begin position="452"/>
        <end position="465"/>
    </location>
</feature>
<feature type="non-terminal residue" evidence="4">
    <location>
        <position position="492"/>
    </location>
</feature>
<dbReference type="InterPro" id="IPR032745">
    <property type="entry name" value="GRIN_C"/>
</dbReference>
<dbReference type="Pfam" id="PF15235">
    <property type="entry name" value="GRIN_C"/>
    <property type="match status" value="1"/>
</dbReference>
<dbReference type="OrthoDB" id="10049175at2759"/>
<feature type="non-terminal residue" evidence="4">
    <location>
        <position position="1"/>
    </location>
</feature>
<evidence type="ECO:0000259" key="3">
    <source>
        <dbReference type="Pfam" id="PF15235"/>
    </source>
</evidence>
<dbReference type="PANTHER" id="PTHR15718">
    <property type="entry name" value="G PROTEIN-REGULATED INDUCER OF NEURITE OUTGROWTH C-TERMINAL DOMAIN-CONTAINING PROTEIN"/>
    <property type="match status" value="1"/>
</dbReference>
<reference evidence="4 5" key="1">
    <citation type="submission" date="2019-09" db="EMBL/GenBank/DDBJ databases">
        <title>Bird 10,000 Genomes (B10K) Project - Family phase.</title>
        <authorList>
            <person name="Zhang G."/>
        </authorList>
    </citation>
    <scope>NUCLEOTIDE SEQUENCE [LARGE SCALE GENOMIC DNA]</scope>
    <source>
        <strain evidence="4">B10K-DU-029-53</strain>
    </source>
</reference>
<feature type="region of interest" description="Disordered" evidence="2">
    <location>
        <begin position="146"/>
        <end position="166"/>
    </location>
</feature>
<keyword evidence="5" id="KW-1185">Reference proteome</keyword>
<dbReference type="Proteomes" id="UP000580879">
    <property type="component" value="Unassembled WGS sequence"/>
</dbReference>
<dbReference type="AlphaFoldDB" id="A0A7K6QAK5"/>
<feature type="compositionally biased region" description="Polar residues" evidence="2">
    <location>
        <begin position="153"/>
        <end position="166"/>
    </location>
</feature>
<name>A0A7K6QAK5_9PASS</name>
<feature type="region of interest" description="Disordered" evidence="2">
    <location>
        <begin position="448"/>
        <end position="492"/>
    </location>
</feature>
<dbReference type="GO" id="GO:0005886">
    <property type="term" value="C:plasma membrane"/>
    <property type="evidence" value="ECO:0007669"/>
    <property type="project" value="TreeGrafter"/>
</dbReference>
<dbReference type="PANTHER" id="PTHR15718:SF5">
    <property type="entry name" value="G PROTEIN-REGULATED INDUCER OF NEURITE OUTGROWTH 2"/>
    <property type="match status" value="1"/>
</dbReference>
<comment type="function">
    <text evidence="1">May be involved in neurite outgrowth.</text>
</comment>